<name>A0A6I3IWH8_9ACTN</name>
<dbReference type="EMBL" id="WLCI01000006">
    <property type="protein sequence ID" value="MTB94733.1"/>
    <property type="molecule type" value="Genomic_DNA"/>
</dbReference>
<reference evidence="1 2" key="1">
    <citation type="submission" date="2019-10" db="EMBL/GenBank/DDBJ databases">
        <title>Nocardioides novel species isolated from the excrement of Marmot.</title>
        <authorList>
            <person name="Zhang G."/>
        </authorList>
    </citation>
    <scope>NUCLEOTIDE SEQUENCE [LARGE SCALE GENOMIC DNA]</scope>
    <source>
        <strain evidence="2">zg-579</strain>
    </source>
</reference>
<keyword evidence="2" id="KW-1185">Reference proteome</keyword>
<protein>
    <recommendedName>
        <fullName evidence="3">Cryptochrome/photolyase family protein</fullName>
    </recommendedName>
</protein>
<organism evidence="1 2">
    <name type="scientific">Nocardioides marmotae</name>
    <dbReference type="NCBI Taxonomy" id="2663857"/>
    <lineage>
        <taxon>Bacteria</taxon>
        <taxon>Bacillati</taxon>
        <taxon>Actinomycetota</taxon>
        <taxon>Actinomycetes</taxon>
        <taxon>Propionibacteriales</taxon>
        <taxon>Nocardioidaceae</taxon>
        <taxon>Nocardioides</taxon>
    </lineage>
</organism>
<proteinExistence type="predicted"/>
<sequence length="91" mass="10555">MGTGRPVTERRVQLVMPHQLFLDHLDAPPGTTYVLVEHDLLFRQYRFHTQKLVLHRASMRRFAGRLRAAGRDVEVVETSAGHTRRAKPWLV</sequence>
<dbReference type="InterPro" id="IPR014729">
    <property type="entry name" value="Rossmann-like_a/b/a_fold"/>
</dbReference>
<evidence type="ECO:0000313" key="2">
    <source>
        <dbReference type="Proteomes" id="UP000433406"/>
    </source>
</evidence>
<dbReference type="AlphaFoldDB" id="A0A6I3IWH8"/>
<gene>
    <name evidence="1" type="ORF">GGQ22_06520</name>
</gene>
<dbReference type="Pfam" id="PF04244">
    <property type="entry name" value="DPRP"/>
    <property type="match status" value="1"/>
</dbReference>
<dbReference type="InterPro" id="IPR007357">
    <property type="entry name" value="PhrB-like"/>
</dbReference>
<dbReference type="Proteomes" id="UP000433406">
    <property type="component" value="Unassembled WGS sequence"/>
</dbReference>
<accession>A0A6I3IWH8</accession>
<evidence type="ECO:0008006" key="3">
    <source>
        <dbReference type="Google" id="ProtNLM"/>
    </source>
</evidence>
<dbReference type="Gene3D" id="3.40.50.620">
    <property type="entry name" value="HUPs"/>
    <property type="match status" value="1"/>
</dbReference>
<evidence type="ECO:0000313" key="1">
    <source>
        <dbReference type="EMBL" id="MTB94733.1"/>
    </source>
</evidence>
<comment type="caution">
    <text evidence="1">The sequence shown here is derived from an EMBL/GenBank/DDBJ whole genome shotgun (WGS) entry which is preliminary data.</text>
</comment>